<dbReference type="EMBL" id="QENZ01000004">
    <property type="protein sequence ID" value="PVX51013.1"/>
    <property type="molecule type" value="Genomic_DNA"/>
</dbReference>
<dbReference type="GO" id="GO:0043335">
    <property type="term" value="P:protein unfolding"/>
    <property type="evidence" value="ECO:0007669"/>
    <property type="project" value="TreeGrafter"/>
</dbReference>
<evidence type="ECO:0000256" key="2">
    <source>
        <dbReference type="ARBA" id="ARBA00004496"/>
    </source>
</evidence>
<dbReference type="Proteomes" id="UP000251835">
    <property type="component" value="Unassembled WGS sequence"/>
</dbReference>
<evidence type="ECO:0000256" key="1">
    <source>
        <dbReference type="ARBA" id="ARBA00000971"/>
    </source>
</evidence>
<evidence type="ECO:0000259" key="11">
    <source>
        <dbReference type="Pfam" id="PF05698"/>
    </source>
</evidence>
<name>A0A7L4UPE4_BALHA</name>
<keyword evidence="7" id="KW-0143">Chaperone</keyword>
<dbReference type="InterPro" id="IPR027304">
    <property type="entry name" value="Trigger_fact/SurA_dom_sf"/>
</dbReference>
<evidence type="ECO:0000256" key="4">
    <source>
        <dbReference type="ARBA" id="ARBA00013194"/>
    </source>
</evidence>
<protein>
    <recommendedName>
        <fullName evidence="5">Trigger factor</fullName>
        <ecNumber evidence="4">5.2.1.8</ecNumber>
    </recommendedName>
    <alternativeName>
        <fullName evidence="9">PPIase</fullName>
    </alternativeName>
</protein>
<dbReference type="OrthoDB" id="9767721at2"/>
<dbReference type="SUPFAM" id="SSF109998">
    <property type="entry name" value="Triger factor/SurA peptide-binding domain-like"/>
    <property type="match status" value="1"/>
</dbReference>
<evidence type="ECO:0000313" key="12">
    <source>
        <dbReference type="EMBL" id="PVX51013.1"/>
    </source>
</evidence>
<dbReference type="PANTHER" id="PTHR30560:SF3">
    <property type="entry name" value="TRIGGER FACTOR-LIKE PROTEIN TIG, CHLOROPLASTIC"/>
    <property type="match status" value="1"/>
</dbReference>
<comment type="subcellular location">
    <subcellularLocation>
        <location evidence="2">Cytoplasm</location>
    </subcellularLocation>
</comment>
<dbReference type="Pfam" id="PF05697">
    <property type="entry name" value="Trigger_N"/>
    <property type="match status" value="1"/>
</dbReference>
<evidence type="ECO:0000256" key="8">
    <source>
        <dbReference type="ARBA" id="ARBA00023235"/>
    </source>
</evidence>
<dbReference type="NCBIfam" id="TIGR00115">
    <property type="entry name" value="tig"/>
    <property type="match status" value="1"/>
</dbReference>
<keyword evidence="6" id="KW-0697">Rotamase</keyword>
<evidence type="ECO:0000256" key="5">
    <source>
        <dbReference type="ARBA" id="ARBA00016902"/>
    </source>
</evidence>
<organism evidence="12 13">
    <name type="scientific">Balneicella halophila</name>
    <dbReference type="NCBI Taxonomy" id="1537566"/>
    <lineage>
        <taxon>Bacteria</taxon>
        <taxon>Pseudomonadati</taxon>
        <taxon>Bacteroidota</taxon>
        <taxon>Bacteroidia</taxon>
        <taxon>Bacteroidales</taxon>
        <taxon>Balneicellaceae</taxon>
        <taxon>Balneicella</taxon>
    </lineage>
</organism>
<dbReference type="Pfam" id="PF05698">
    <property type="entry name" value="Trigger_C"/>
    <property type="match status" value="1"/>
</dbReference>
<keyword evidence="8" id="KW-0413">Isomerase</keyword>
<reference evidence="12 13" key="1">
    <citation type="submission" date="2018-05" db="EMBL/GenBank/DDBJ databases">
        <title>Genomic Encyclopedia of Type Strains, Phase IV (KMG-IV): sequencing the most valuable type-strain genomes for metagenomic binning, comparative biology and taxonomic classification.</title>
        <authorList>
            <person name="Goeker M."/>
        </authorList>
    </citation>
    <scope>NUCLEOTIDE SEQUENCE [LARGE SCALE GENOMIC DNA]</scope>
    <source>
        <strain evidence="12 13">DSM 28579</strain>
    </source>
</reference>
<evidence type="ECO:0000256" key="6">
    <source>
        <dbReference type="ARBA" id="ARBA00023110"/>
    </source>
</evidence>
<evidence type="ECO:0000259" key="10">
    <source>
        <dbReference type="Pfam" id="PF05697"/>
    </source>
</evidence>
<dbReference type="RefSeq" id="WP_116496558.1">
    <property type="nucleotide sequence ID" value="NZ_QENZ01000004.1"/>
</dbReference>
<comment type="similarity">
    <text evidence="3">Belongs to the FKBP-type PPIase family. Tig subfamily.</text>
</comment>
<dbReference type="Gene3D" id="3.30.70.1050">
    <property type="entry name" value="Trigger factor ribosome-binding domain"/>
    <property type="match status" value="1"/>
</dbReference>
<dbReference type="InterPro" id="IPR008880">
    <property type="entry name" value="Trigger_fac_C"/>
</dbReference>
<keyword evidence="13" id="KW-1185">Reference proteome</keyword>
<accession>A0A7L4UPE4</accession>
<dbReference type="GO" id="GO:0051083">
    <property type="term" value="P:'de novo' cotranslational protein folding"/>
    <property type="evidence" value="ECO:0007669"/>
    <property type="project" value="TreeGrafter"/>
</dbReference>
<evidence type="ECO:0000256" key="9">
    <source>
        <dbReference type="ARBA" id="ARBA00029986"/>
    </source>
</evidence>
<evidence type="ECO:0000313" key="13">
    <source>
        <dbReference type="Proteomes" id="UP000251835"/>
    </source>
</evidence>
<dbReference type="GO" id="GO:0043022">
    <property type="term" value="F:ribosome binding"/>
    <property type="evidence" value="ECO:0007669"/>
    <property type="project" value="TreeGrafter"/>
</dbReference>
<dbReference type="GO" id="GO:0044183">
    <property type="term" value="F:protein folding chaperone"/>
    <property type="evidence" value="ECO:0007669"/>
    <property type="project" value="TreeGrafter"/>
</dbReference>
<sequence>MDIVRNDNDALNATITVKVTPEDYEANVEKTLKEQQKKAEIKGFRKGKVPMGIMKKLYGTSVLVDEVNKVVSNNLYKYIVDNNIDILGEPLPNETEQAEVDWKKDKEFSFSYDIGLSPEINIDATEDTKVKRYPIIVSDEMIDNGIEMHARRFGENKEVEEVADNDLLRGDFVELARVNPKKDGIQKDNVAIALEYMKDEEIKKQFIGAKAGETIDFDLKKAYPNLSDLASLLDVKKEEIEEANSKFRFTIKEISRFESHEVNQELFDKVYGEGTVKSEEEFRAKIKEEIESQVAGDVDYKLGLDIKELLQEQADFELPEAFLKRWLVLANKDFTKESVEENFENYAKEIKWQLIKAKIAKENELKVNPEDIKALAKTFALTQFRQYGIMDVPEEHLEQYANQMMQNQQEVQKLHERVEEQKVLDFIKSKVTLEDKEVTVEEFNKMFEE</sequence>
<evidence type="ECO:0000256" key="3">
    <source>
        <dbReference type="ARBA" id="ARBA00005464"/>
    </source>
</evidence>
<dbReference type="PANTHER" id="PTHR30560">
    <property type="entry name" value="TRIGGER FACTOR CHAPERONE AND PEPTIDYL-PROLYL CIS/TRANS ISOMERASE"/>
    <property type="match status" value="1"/>
</dbReference>
<dbReference type="InterPro" id="IPR036611">
    <property type="entry name" value="Trigger_fac_ribosome-bd_sf"/>
</dbReference>
<feature type="domain" description="Trigger factor ribosome-binding bacterial" evidence="10">
    <location>
        <begin position="1"/>
        <end position="147"/>
    </location>
</feature>
<feature type="domain" description="Trigger factor C-terminal" evidence="11">
    <location>
        <begin position="280"/>
        <end position="428"/>
    </location>
</feature>
<proteinExistence type="inferred from homology"/>
<dbReference type="PIRSF" id="PIRSF003095">
    <property type="entry name" value="Trigger_factor"/>
    <property type="match status" value="1"/>
</dbReference>
<dbReference type="SUPFAM" id="SSF102735">
    <property type="entry name" value="Trigger factor ribosome-binding domain"/>
    <property type="match status" value="1"/>
</dbReference>
<comment type="caution">
    <text evidence="12">The sequence shown here is derived from an EMBL/GenBank/DDBJ whole genome shotgun (WGS) entry which is preliminary data.</text>
</comment>
<dbReference type="InterPro" id="IPR005215">
    <property type="entry name" value="Trig_fac"/>
</dbReference>
<gene>
    <name evidence="12" type="ORF">C7377_1346</name>
</gene>
<dbReference type="AlphaFoldDB" id="A0A7L4UPE4"/>
<dbReference type="InterPro" id="IPR008881">
    <property type="entry name" value="Trigger_fac_ribosome-bd_bac"/>
</dbReference>
<dbReference type="EC" id="5.2.1.8" evidence="4"/>
<dbReference type="GO" id="GO:0015031">
    <property type="term" value="P:protein transport"/>
    <property type="evidence" value="ECO:0007669"/>
    <property type="project" value="InterPro"/>
</dbReference>
<dbReference type="GO" id="GO:0003755">
    <property type="term" value="F:peptidyl-prolyl cis-trans isomerase activity"/>
    <property type="evidence" value="ECO:0007669"/>
    <property type="project" value="UniProtKB-KW"/>
</dbReference>
<dbReference type="InterPro" id="IPR037041">
    <property type="entry name" value="Trigger_fac_C_sf"/>
</dbReference>
<comment type="catalytic activity">
    <reaction evidence="1">
        <text>[protein]-peptidylproline (omega=180) = [protein]-peptidylproline (omega=0)</text>
        <dbReference type="Rhea" id="RHEA:16237"/>
        <dbReference type="Rhea" id="RHEA-COMP:10747"/>
        <dbReference type="Rhea" id="RHEA-COMP:10748"/>
        <dbReference type="ChEBI" id="CHEBI:83833"/>
        <dbReference type="ChEBI" id="CHEBI:83834"/>
        <dbReference type="EC" id="5.2.1.8"/>
    </reaction>
</comment>
<evidence type="ECO:0000256" key="7">
    <source>
        <dbReference type="ARBA" id="ARBA00023186"/>
    </source>
</evidence>
<dbReference type="Gene3D" id="1.10.3120.10">
    <property type="entry name" value="Trigger factor, C-terminal domain"/>
    <property type="match status" value="1"/>
</dbReference>
<dbReference type="GO" id="GO:0005737">
    <property type="term" value="C:cytoplasm"/>
    <property type="evidence" value="ECO:0007669"/>
    <property type="project" value="UniProtKB-SubCell"/>
</dbReference>